<sequence>MFTLDRLSQSMRYIEWAQRHHRYRRRAGLARLQVLTHEQTLARGECSRTDAARERALASDRALAMERTLALRRTLAWSGRRRRADGECDVAPVETCRNYD</sequence>
<name>A0A4C1ZTC2_EUMVA</name>
<keyword evidence="2" id="KW-1185">Reference proteome</keyword>
<comment type="caution">
    <text evidence="1">The sequence shown here is derived from an EMBL/GenBank/DDBJ whole genome shotgun (WGS) entry which is preliminary data.</text>
</comment>
<dbReference type="AlphaFoldDB" id="A0A4C1ZTC2"/>
<reference evidence="1 2" key="1">
    <citation type="journal article" date="2019" name="Commun. Biol.">
        <title>The bagworm genome reveals a unique fibroin gene that provides high tensile strength.</title>
        <authorList>
            <person name="Kono N."/>
            <person name="Nakamura H."/>
            <person name="Ohtoshi R."/>
            <person name="Tomita M."/>
            <person name="Numata K."/>
            <person name="Arakawa K."/>
        </authorList>
    </citation>
    <scope>NUCLEOTIDE SEQUENCE [LARGE SCALE GENOMIC DNA]</scope>
</reference>
<protein>
    <submittedName>
        <fullName evidence="1">Uncharacterized protein</fullName>
    </submittedName>
</protein>
<organism evidence="1 2">
    <name type="scientific">Eumeta variegata</name>
    <name type="common">Bagworm moth</name>
    <name type="synonym">Eumeta japonica</name>
    <dbReference type="NCBI Taxonomy" id="151549"/>
    <lineage>
        <taxon>Eukaryota</taxon>
        <taxon>Metazoa</taxon>
        <taxon>Ecdysozoa</taxon>
        <taxon>Arthropoda</taxon>
        <taxon>Hexapoda</taxon>
        <taxon>Insecta</taxon>
        <taxon>Pterygota</taxon>
        <taxon>Neoptera</taxon>
        <taxon>Endopterygota</taxon>
        <taxon>Lepidoptera</taxon>
        <taxon>Glossata</taxon>
        <taxon>Ditrysia</taxon>
        <taxon>Tineoidea</taxon>
        <taxon>Psychidae</taxon>
        <taxon>Oiketicinae</taxon>
        <taxon>Eumeta</taxon>
    </lineage>
</organism>
<dbReference type="OrthoDB" id="9398329at2759"/>
<evidence type="ECO:0000313" key="2">
    <source>
        <dbReference type="Proteomes" id="UP000299102"/>
    </source>
</evidence>
<evidence type="ECO:0000313" key="1">
    <source>
        <dbReference type="EMBL" id="GBP90404.1"/>
    </source>
</evidence>
<dbReference type="Proteomes" id="UP000299102">
    <property type="component" value="Unassembled WGS sequence"/>
</dbReference>
<gene>
    <name evidence="1" type="ORF">EVAR_90842_1</name>
</gene>
<accession>A0A4C1ZTC2</accession>
<proteinExistence type="predicted"/>
<dbReference type="EMBL" id="BGZK01002081">
    <property type="protein sequence ID" value="GBP90404.1"/>
    <property type="molecule type" value="Genomic_DNA"/>
</dbReference>